<evidence type="ECO:0000313" key="1">
    <source>
        <dbReference type="EMBL" id="PJZ59587.1"/>
    </source>
</evidence>
<name>A0ABX4NSF7_9LEPT</name>
<dbReference type="RefSeq" id="WP_100788506.1">
    <property type="nucleotide sequence ID" value="NZ_NPDU01000114.1"/>
</dbReference>
<organism evidence="1 2">
    <name type="scientific">Leptospira adleri</name>
    <dbReference type="NCBI Taxonomy" id="2023186"/>
    <lineage>
        <taxon>Bacteria</taxon>
        <taxon>Pseudomonadati</taxon>
        <taxon>Spirochaetota</taxon>
        <taxon>Spirochaetia</taxon>
        <taxon>Leptospirales</taxon>
        <taxon>Leptospiraceae</taxon>
        <taxon>Leptospira</taxon>
    </lineage>
</organism>
<keyword evidence="2" id="KW-1185">Reference proteome</keyword>
<protein>
    <recommendedName>
        <fullName evidence="3">DUF2971 domain-containing protein</fullName>
    </recommendedName>
</protein>
<dbReference type="Pfam" id="PF11185">
    <property type="entry name" value="DUF2971"/>
    <property type="match status" value="1"/>
</dbReference>
<reference evidence="1 2" key="1">
    <citation type="submission" date="2017-07" db="EMBL/GenBank/DDBJ databases">
        <title>Leptospira spp. isolated from tropical soils.</title>
        <authorList>
            <person name="Thibeaux R."/>
            <person name="Iraola G."/>
            <person name="Ferres I."/>
            <person name="Bierque E."/>
            <person name="Girault D."/>
            <person name="Soupe-Gilbert M.-E."/>
            <person name="Picardeau M."/>
            <person name="Goarant C."/>
        </authorList>
    </citation>
    <scope>NUCLEOTIDE SEQUENCE [LARGE SCALE GENOMIC DNA]</scope>
    <source>
        <strain evidence="1 2">FH2-B-D1</strain>
    </source>
</reference>
<comment type="caution">
    <text evidence="1">The sequence shown here is derived from an EMBL/GenBank/DDBJ whole genome shotgun (WGS) entry which is preliminary data.</text>
</comment>
<accession>A0ABX4NSF7</accession>
<dbReference type="EMBL" id="NPDU01000114">
    <property type="protein sequence ID" value="PJZ59587.1"/>
    <property type="molecule type" value="Genomic_DNA"/>
</dbReference>
<sequence length="283" mass="33578">MQRDQEFINAIIKNNFKKKLYHYTTNEGLLGIAKNKNLHLTEYQFLNDKDEIAYGSSVARQETMNSLIELYDLAIAEKDYNRKDIPFLKKILERLKQNEDNAKLGKIFITCFSESGDSLSQWKGYSNFGEGFSIGFNMEKLIDENNDNLVFSRVIYRKKEQYSIIKKFLKLFVHLSKDEINSEKLIFHSARLLFIISCFFKSAAFSEEKEWRLLYFNDFLEKSNLDCKPGRFGIHLFYNYWFDIESVTEVFIGPKYEFVENYISLKLLLNDKIKIKRPIIRIK</sequence>
<evidence type="ECO:0000313" key="2">
    <source>
        <dbReference type="Proteomes" id="UP000232149"/>
    </source>
</evidence>
<evidence type="ECO:0008006" key="3">
    <source>
        <dbReference type="Google" id="ProtNLM"/>
    </source>
</evidence>
<dbReference type="InterPro" id="IPR021352">
    <property type="entry name" value="DUF2971"/>
</dbReference>
<proteinExistence type="predicted"/>
<dbReference type="Proteomes" id="UP000232149">
    <property type="component" value="Unassembled WGS sequence"/>
</dbReference>
<gene>
    <name evidence="1" type="ORF">CH376_22925</name>
</gene>